<protein>
    <submittedName>
        <fullName evidence="1">Uncharacterized protein</fullName>
    </submittedName>
</protein>
<name>A0A2I0VL74_9ASPA</name>
<organism evidence="1 2">
    <name type="scientific">Dendrobium catenatum</name>
    <dbReference type="NCBI Taxonomy" id="906689"/>
    <lineage>
        <taxon>Eukaryota</taxon>
        <taxon>Viridiplantae</taxon>
        <taxon>Streptophyta</taxon>
        <taxon>Embryophyta</taxon>
        <taxon>Tracheophyta</taxon>
        <taxon>Spermatophyta</taxon>
        <taxon>Magnoliopsida</taxon>
        <taxon>Liliopsida</taxon>
        <taxon>Asparagales</taxon>
        <taxon>Orchidaceae</taxon>
        <taxon>Epidendroideae</taxon>
        <taxon>Malaxideae</taxon>
        <taxon>Dendrobiinae</taxon>
        <taxon>Dendrobium</taxon>
    </lineage>
</organism>
<reference evidence="1 2" key="1">
    <citation type="journal article" date="2016" name="Sci. Rep.">
        <title>The Dendrobium catenatum Lindl. genome sequence provides insights into polysaccharide synthase, floral development and adaptive evolution.</title>
        <authorList>
            <person name="Zhang G.Q."/>
            <person name="Xu Q."/>
            <person name="Bian C."/>
            <person name="Tsai W.C."/>
            <person name="Yeh C.M."/>
            <person name="Liu K.W."/>
            <person name="Yoshida K."/>
            <person name="Zhang L.S."/>
            <person name="Chang S.B."/>
            <person name="Chen F."/>
            <person name="Shi Y."/>
            <person name="Su Y.Y."/>
            <person name="Zhang Y.Q."/>
            <person name="Chen L.J."/>
            <person name="Yin Y."/>
            <person name="Lin M."/>
            <person name="Huang H."/>
            <person name="Deng H."/>
            <person name="Wang Z.W."/>
            <person name="Zhu S.L."/>
            <person name="Zhao X."/>
            <person name="Deng C."/>
            <person name="Niu S.C."/>
            <person name="Huang J."/>
            <person name="Wang M."/>
            <person name="Liu G.H."/>
            <person name="Yang H.J."/>
            <person name="Xiao X.J."/>
            <person name="Hsiao Y.Y."/>
            <person name="Wu W.L."/>
            <person name="Chen Y.Y."/>
            <person name="Mitsuda N."/>
            <person name="Ohme-Takagi M."/>
            <person name="Luo Y.B."/>
            <person name="Van de Peer Y."/>
            <person name="Liu Z.J."/>
        </authorList>
    </citation>
    <scope>NUCLEOTIDE SEQUENCE [LARGE SCALE GENOMIC DNA]</scope>
    <source>
        <tissue evidence="1">The whole plant</tissue>
    </source>
</reference>
<proteinExistence type="predicted"/>
<keyword evidence="2" id="KW-1185">Reference proteome</keyword>
<gene>
    <name evidence="1" type="ORF">MA16_Dca005089</name>
</gene>
<evidence type="ECO:0000313" key="1">
    <source>
        <dbReference type="EMBL" id="PKU64166.1"/>
    </source>
</evidence>
<sequence>MREKLCNFLVREFVLFFEISFFAGYPRLKEAAAPAFFIAEFMNVQLSMGSQRANGKSSSGIVIREGLKPHCRPIAVEGKGKSILVNGCENSNCMDGELAELAVLDPIAPKNLVLRVNNFSGILDLKKERNMEKNVLVMENRNADSIGLKNDDLLKMTEDPLSVKDNLGMADSLGNKNEIVDAWSKPKHIKIAFSKDQEGRRPQVGALVNSGSLEGKAVSEEDRSRTFLLSESVYVQLKSSSKPLVIREVNDALVKKTINMVEGKGKSILVDADSNTPRIEKSCPSLQPNDADASSYMEAPPSFNPWGSIDPTTNGIPVVMFVEDIVENLIAPFECTLAGKFALY</sequence>
<accession>A0A2I0VL74</accession>
<dbReference type="AlphaFoldDB" id="A0A2I0VL74"/>
<reference evidence="1 2" key="2">
    <citation type="journal article" date="2017" name="Nature">
        <title>The Apostasia genome and the evolution of orchids.</title>
        <authorList>
            <person name="Zhang G.Q."/>
            <person name="Liu K.W."/>
            <person name="Li Z."/>
            <person name="Lohaus R."/>
            <person name="Hsiao Y.Y."/>
            <person name="Niu S.C."/>
            <person name="Wang J.Y."/>
            <person name="Lin Y.C."/>
            <person name="Xu Q."/>
            <person name="Chen L.J."/>
            <person name="Yoshida K."/>
            <person name="Fujiwara S."/>
            <person name="Wang Z.W."/>
            <person name="Zhang Y.Q."/>
            <person name="Mitsuda N."/>
            <person name="Wang M."/>
            <person name="Liu G.H."/>
            <person name="Pecoraro L."/>
            <person name="Huang H.X."/>
            <person name="Xiao X.J."/>
            <person name="Lin M."/>
            <person name="Wu X.Y."/>
            <person name="Wu W.L."/>
            <person name="Chen Y.Y."/>
            <person name="Chang S.B."/>
            <person name="Sakamoto S."/>
            <person name="Ohme-Takagi M."/>
            <person name="Yagi M."/>
            <person name="Zeng S.J."/>
            <person name="Shen C.Y."/>
            <person name="Yeh C.M."/>
            <person name="Luo Y.B."/>
            <person name="Tsai W.C."/>
            <person name="Van de Peer Y."/>
            <person name="Liu Z.J."/>
        </authorList>
    </citation>
    <scope>NUCLEOTIDE SEQUENCE [LARGE SCALE GENOMIC DNA]</scope>
    <source>
        <tissue evidence="1">The whole plant</tissue>
    </source>
</reference>
<evidence type="ECO:0000313" key="2">
    <source>
        <dbReference type="Proteomes" id="UP000233837"/>
    </source>
</evidence>
<dbReference type="EMBL" id="KZ503429">
    <property type="protein sequence ID" value="PKU64166.1"/>
    <property type="molecule type" value="Genomic_DNA"/>
</dbReference>
<dbReference type="Proteomes" id="UP000233837">
    <property type="component" value="Unassembled WGS sequence"/>
</dbReference>